<comment type="caution">
    <text evidence="2">The sequence shown here is derived from an EMBL/GenBank/DDBJ whole genome shotgun (WGS) entry which is preliminary data.</text>
</comment>
<evidence type="ECO:0000313" key="2">
    <source>
        <dbReference type="EMBL" id="OAY37188.1"/>
    </source>
</evidence>
<accession>A0A2C9V1G4</accession>
<keyword evidence="1" id="KW-1133">Transmembrane helix</keyword>
<feature type="transmembrane region" description="Helical" evidence="1">
    <location>
        <begin position="12"/>
        <end position="36"/>
    </location>
</feature>
<keyword evidence="1" id="KW-0472">Membrane</keyword>
<protein>
    <submittedName>
        <fullName evidence="2">Uncharacterized protein</fullName>
    </submittedName>
</protein>
<keyword evidence="1" id="KW-0812">Transmembrane</keyword>
<reference evidence="3" key="1">
    <citation type="journal article" date="2016" name="Nat. Biotechnol.">
        <title>Sequencing wild and cultivated cassava and related species reveals extensive interspecific hybridization and genetic diversity.</title>
        <authorList>
            <person name="Bredeson J.V."/>
            <person name="Lyons J.B."/>
            <person name="Prochnik S.E."/>
            <person name="Wu G.A."/>
            <person name="Ha C.M."/>
            <person name="Edsinger-Gonzales E."/>
            <person name="Grimwood J."/>
            <person name="Schmutz J."/>
            <person name="Rabbi I.Y."/>
            <person name="Egesi C."/>
            <person name="Nauluvula P."/>
            <person name="Lebot V."/>
            <person name="Ndunguru J."/>
            <person name="Mkamilo G."/>
            <person name="Bart R.S."/>
            <person name="Setter T.L."/>
            <person name="Gleadow R.M."/>
            <person name="Kulakow P."/>
            <person name="Ferguson M.E."/>
            <person name="Rounsley S."/>
            <person name="Rokhsar D.S."/>
        </authorList>
    </citation>
    <scope>NUCLEOTIDE SEQUENCE [LARGE SCALE GENOMIC DNA]</scope>
    <source>
        <strain evidence="3">cv. AM560-2</strain>
    </source>
</reference>
<dbReference type="Gramene" id="Manes.11G081800.2.v8.1">
    <property type="protein sequence ID" value="Manes.11G081800.2.v8.1.CDS"/>
    <property type="gene ID" value="Manes.11G081800.v8.1"/>
</dbReference>
<organism evidence="2 3">
    <name type="scientific">Manihot esculenta</name>
    <name type="common">Cassava</name>
    <name type="synonym">Jatropha manihot</name>
    <dbReference type="NCBI Taxonomy" id="3983"/>
    <lineage>
        <taxon>Eukaryota</taxon>
        <taxon>Viridiplantae</taxon>
        <taxon>Streptophyta</taxon>
        <taxon>Embryophyta</taxon>
        <taxon>Tracheophyta</taxon>
        <taxon>Spermatophyta</taxon>
        <taxon>Magnoliopsida</taxon>
        <taxon>eudicotyledons</taxon>
        <taxon>Gunneridae</taxon>
        <taxon>Pentapetalae</taxon>
        <taxon>rosids</taxon>
        <taxon>fabids</taxon>
        <taxon>Malpighiales</taxon>
        <taxon>Euphorbiaceae</taxon>
        <taxon>Crotonoideae</taxon>
        <taxon>Manihoteae</taxon>
        <taxon>Manihot</taxon>
    </lineage>
</organism>
<evidence type="ECO:0000256" key="1">
    <source>
        <dbReference type="SAM" id="Phobius"/>
    </source>
</evidence>
<name>A0A2C9V1G4_MANES</name>
<evidence type="ECO:0000313" key="3">
    <source>
        <dbReference type="Proteomes" id="UP000091857"/>
    </source>
</evidence>
<feature type="transmembrane region" description="Helical" evidence="1">
    <location>
        <begin position="56"/>
        <end position="80"/>
    </location>
</feature>
<dbReference type="EMBL" id="CM004397">
    <property type="protein sequence ID" value="OAY37188.1"/>
    <property type="molecule type" value="Genomic_DNA"/>
</dbReference>
<proteinExistence type="predicted"/>
<gene>
    <name evidence="2" type="ORF">MANES_11G081800v8</name>
</gene>
<dbReference type="STRING" id="3983.A0A2C9V1G4"/>
<sequence length="105" mass="11812">MDDKVRKTNHRRAATVHAITLQISGSLVTMVMLLWAIRNGFKLATNSSRYKGVSDWAFHIGVVTMLLGSLFLILGIPILADLFLNLSEQLQEEAGFHKAWKINNF</sequence>
<dbReference type="AlphaFoldDB" id="A0A2C9V1G4"/>
<dbReference type="Proteomes" id="UP000091857">
    <property type="component" value="Chromosome 11"/>
</dbReference>
<keyword evidence="3" id="KW-1185">Reference proteome</keyword>